<dbReference type="AlphaFoldDB" id="L8HJF6"/>
<dbReference type="KEGG" id="acan:ACA1_291080"/>
<evidence type="ECO:0000313" key="1">
    <source>
        <dbReference type="EMBL" id="ELR25330.1"/>
    </source>
</evidence>
<evidence type="ECO:0000313" key="2">
    <source>
        <dbReference type="Proteomes" id="UP000011083"/>
    </source>
</evidence>
<gene>
    <name evidence="1" type="ORF">ACA1_291080</name>
</gene>
<dbReference type="RefSeq" id="XP_004368085.1">
    <property type="nucleotide sequence ID" value="XM_004368028.1"/>
</dbReference>
<sequence>MKVYDLKSGNWANSSIAMSGQYQRLIPNSPFLDRMQHLASFSAVANIDLSQHFKSRFPVSRITHATYHNGFLFVVRSDGKGNDEIVKLQVGVKSLKYISVVYPQAQVYNLFGWDNYILCSPGYRAWVLEHHGDFSVFVDLLSVPLDTLPELAMPLLTEPSVLSVMLASHNSTGFGKVTLLRNA</sequence>
<dbReference type="Proteomes" id="UP000011083">
    <property type="component" value="Unassembled WGS sequence"/>
</dbReference>
<dbReference type="VEuPathDB" id="AmoebaDB:ACA1_291080"/>
<keyword evidence="2" id="KW-1185">Reference proteome</keyword>
<dbReference type="EMBL" id="KB007805">
    <property type="protein sequence ID" value="ELR25330.1"/>
    <property type="molecule type" value="Genomic_DNA"/>
</dbReference>
<proteinExistence type="predicted"/>
<dbReference type="GeneID" id="14926380"/>
<organism evidence="1 2">
    <name type="scientific">Acanthamoeba castellanii (strain ATCC 30010 / Neff)</name>
    <dbReference type="NCBI Taxonomy" id="1257118"/>
    <lineage>
        <taxon>Eukaryota</taxon>
        <taxon>Amoebozoa</taxon>
        <taxon>Discosea</taxon>
        <taxon>Longamoebia</taxon>
        <taxon>Centramoebida</taxon>
        <taxon>Acanthamoebidae</taxon>
        <taxon>Acanthamoeba</taxon>
    </lineage>
</organism>
<accession>L8HJF6</accession>
<name>L8HJF6_ACACF</name>
<protein>
    <submittedName>
        <fullName evidence="1">Uncharacterized protein</fullName>
    </submittedName>
</protein>
<reference evidence="1 2" key="1">
    <citation type="journal article" date="2013" name="Genome Biol.">
        <title>Genome of Acanthamoeba castellanii highlights extensive lateral gene transfer and early evolution of tyrosine kinase signaling.</title>
        <authorList>
            <person name="Clarke M."/>
            <person name="Lohan A.J."/>
            <person name="Liu B."/>
            <person name="Lagkouvardos I."/>
            <person name="Roy S."/>
            <person name="Zafar N."/>
            <person name="Bertelli C."/>
            <person name="Schilde C."/>
            <person name="Kianianmomeni A."/>
            <person name="Burglin T.R."/>
            <person name="Frech C."/>
            <person name="Turcotte B."/>
            <person name="Kopec K.O."/>
            <person name="Synnott J.M."/>
            <person name="Choo C."/>
            <person name="Paponov I."/>
            <person name="Finkler A."/>
            <person name="Soon Heng Tan C."/>
            <person name="Hutchins A.P."/>
            <person name="Weinmeier T."/>
            <person name="Rattei T."/>
            <person name="Chu J.S."/>
            <person name="Gimenez G."/>
            <person name="Irimia M."/>
            <person name="Rigden D.J."/>
            <person name="Fitzpatrick D.A."/>
            <person name="Lorenzo-Morales J."/>
            <person name="Bateman A."/>
            <person name="Chiu C.H."/>
            <person name="Tang P."/>
            <person name="Hegemann P."/>
            <person name="Fromm H."/>
            <person name="Raoult D."/>
            <person name="Greub G."/>
            <person name="Miranda-Saavedra D."/>
            <person name="Chen N."/>
            <person name="Nash P."/>
            <person name="Ginger M.L."/>
            <person name="Horn M."/>
            <person name="Schaap P."/>
            <person name="Caler L."/>
            <person name="Loftus B."/>
        </authorList>
    </citation>
    <scope>NUCLEOTIDE SEQUENCE [LARGE SCALE GENOMIC DNA]</scope>
    <source>
        <strain evidence="1 2">Neff</strain>
    </source>
</reference>